<dbReference type="Pfam" id="PF17479">
    <property type="entry name" value="DUF3048_C"/>
    <property type="match status" value="1"/>
</dbReference>
<dbReference type="Gene3D" id="3.50.90.10">
    <property type="entry name" value="YerB-like"/>
    <property type="match status" value="1"/>
</dbReference>
<evidence type="ECO:0000259" key="3">
    <source>
        <dbReference type="Pfam" id="PF17479"/>
    </source>
</evidence>
<evidence type="ECO:0000256" key="1">
    <source>
        <dbReference type="SAM" id="SignalP"/>
    </source>
</evidence>
<dbReference type="Proteomes" id="UP000647491">
    <property type="component" value="Unassembled WGS sequence"/>
</dbReference>
<accession>A0ABR7NQI6</accession>
<evidence type="ECO:0000313" key="5">
    <source>
        <dbReference type="Proteomes" id="UP000647491"/>
    </source>
</evidence>
<feature type="domain" description="DUF3048" evidence="3">
    <location>
        <begin position="258"/>
        <end position="359"/>
    </location>
</feature>
<gene>
    <name evidence="4" type="ORF">H8708_03915</name>
</gene>
<name>A0ABR7NQI6_9FIRM</name>
<reference evidence="4 5" key="1">
    <citation type="submission" date="2020-08" db="EMBL/GenBank/DDBJ databases">
        <title>Genome public.</title>
        <authorList>
            <person name="Liu C."/>
            <person name="Sun Q."/>
        </authorList>
    </citation>
    <scope>NUCLEOTIDE SEQUENCE [LARGE SCALE GENOMIC DNA]</scope>
    <source>
        <strain evidence="4 5">BX10</strain>
    </source>
</reference>
<dbReference type="InterPro" id="IPR035328">
    <property type="entry name" value="DUF3048_C"/>
</dbReference>
<protein>
    <submittedName>
        <fullName evidence="4">DUF3048 domain-containing protein</fullName>
    </submittedName>
</protein>
<feature type="chain" id="PRO_5046736157" evidence="1">
    <location>
        <begin position="19"/>
        <end position="375"/>
    </location>
</feature>
<feature type="domain" description="DUF3048" evidence="2">
    <location>
        <begin position="79"/>
        <end position="221"/>
    </location>
</feature>
<keyword evidence="1" id="KW-0732">Signal</keyword>
<evidence type="ECO:0000313" key="4">
    <source>
        <dbReference type="EMBL" id="MBC8598383.1"/>
    </source>
</evidence>
<dbReference type="Pfam" id="PF11258">
    <property type="entry name" value="DUF3048"/>
    <property type="match status" value="1"/>
</dbReference>
<dbReference type="RefSeq" id="WP_158356904.1">
    <property type="nucleotide sequence ID" value="NZ_JACRTJ010000009.1"/>
</dbReference>
<dbReference type="PROSITE" id="PS51257">
    <property type="entry name" value="PROKAR_LIPOPROTEIN"/>
    <property type="match status" value="1"/>
</dbReference>
<proteinExistence type="predicted"/>
<dbReference type="InterPro" id="IPR023158">
    <property type="entry name" value="YerB-like_sf"/>
</dbReference>
<dbReference type="EMBL" id="JACRTJ010000009">
    <property type="protein sequence ID" value="MBC8598383.1"/>
    <property type="molecule type" value="Genomic_DNA"/>
</dbReference>
<keyword evidence="5" id="KW-1185">Reference proteome</keyword>
<sequence length="375" mass="42535">MRRHGRKGIMVLAAAVLAATLSGCGKKYEEAAVTTAAETEAEPTRVVVLETEPETEPPETEPEEPVERVEVDGKIRSYLTGEMVDVAIGNRRPLAVMMSNDKESLPQYGINRAGVVYEVPVEGEMNRYMALIEDYDGLERIGSVRSARTCYTYFAREYDAIFAHYGQSTFAKKYLNNVDNINGLDGIGGTAYYRTKDRKAPHNAYTSGERVNKAIEKLGYRTGYGDSYEGHFQFARGKEQIVPDSDDAFKVVPGYPMNKPWFEYQESDGLYHRFQYGSHHKGNEGLIAVKNIIFQYVEWGHYASTPYLNINVHKGREGYYFTNGKYQKITWKKDGEFGVTRYYDLDGNEITLNKGKTWICIIGADRYDKAEIYGK</sequence>
<organism evidence="4 5">
    <name type="scientific">Enterocloster hominis</name>
    <name type="common">ex Liu et al. 2021</name>
    <dbReference type="NCBI Taxonomy" id="2763663"/>
    <lineage>
        <taxon>Bacteria</taxon>
        <taxon>Bacillati</taxon>
        <taxon>Bacillota</taxon>
        <taxon>Clostridia</taxon>
        <taxon>Lachnospirales</taxon>
        <taxon>Lachnospiraceae</taxon>
        <taxon>Enterocloster</taxon>
    </lineage>
</organism>
<feature type="signal peptide" evidence="1">
    <location>
        <begin position="1"/>
        <end position="18"/>
    </location>
</feature>
<dbReference type="SUPFAM" id="SSF159774">
    <property type="entry name" value="YerB-like"/>
    <property type="match status" value="1"/>
</dbReference>
<dbReference type="InterPro" id="IPR021416">
    <property type="entry name" value="DUF3048_N"/>
</dbReference>
<evidence type="ECO:0000259" key="2">
    <source>
        <dbReference type="Pfam" id="PF11258"/>
    </source>
</evidence>
<comment type="caution">
    <text evidence="4">The sequence shown here is derived from an EMBL/GenBank/DDBJ whole genome shotgun (WGS) entry which is preliminary data.</text>
</comment>